<dbReference type="OrthoDB" id="147302at2157"/>
<dbReference type="EMBL" id="FZMP01000084">
    <property type="protein sequence ID" value="SNQ60294.1"/>
    <property type="molecule type" value="Genomic_DNA"/>
</dbReference>
<sequence>MVKTKEKSKEDKFIEETVKDRISRAKLSPLEDEIRKYILKEFARNGKPPFPEEIMKRLRLSSLDAVNQSIEKLEKADILSRKGDKIASAYPFSAAKTRHKVVFEDGHEVYALCAADALGIHFMLEKDITILSRCPGCEKEIRIVVKGDKIDSCNPDGIIEFVSNRERGVCTVEALCPFINFFY</sequence>
<dbReference type="Pfam" id="PF03243">
    <property type="entry name" value="MerB"/>
    <property type="match status" value="1"/>
</dbReference>
<dbReference type="SUPFAM" id="SSF160387">
    <property type="entry name" value="NosL/MerB-like"/>
    <property type="match status" value="1"/>
</dbReference>
<dbReference type="Gene3D" id="3.30.450.410">
    <property type="match status" value="1"/>
</dbReference>
<proteinExistence type="predicted"/>
<protein>
    <submittedName>
        <fullName evidence="1">Uncharacterized protein</fullName>
    </submittedName>
</protein>
<evidence type="ECO:0000313" key="2">
    <source>
        <dbReference type="Proteomes" id="UP000218615"/>
    </source>
</evidence>
<dbReference type="Proteomes" id="UP000218615">
    <property type="component" value="Unassembled WGS sequence"/>
</dbReference>
<dbReference type="SUPFAM" id="SSF46785">
    <property type="entry name" value="Winged helix' DNA-binding domain"/>
    <property type="match status" value="1"/>
</dbReference>
<dbReference type="InterPro" id="IPR036390">
    <property type="entry name" value="WH_DNA-bd_sf"/>
</dbReference>
<gene>
    <name evidence="1" type="ORF">MNV_1740039</name>
</gene>
<accession>A0A284VM09</accession>
<dbReference type="GO" id="GO:0018836">
    <property type="term" value="F:alkylmercury lyase activity"/>
    <property type="evidence" value="ECO:0007669"/>
    <property type="project" value="InterPro"/>
</dbReference>
<dbReference type="RefSeq" id="WP_179293837.1">
    <property type="nucleotide sequence ID" value="NZ_FZMP01000084.1"/>
</dbReference>
<dbReference type="InterPro" id="IPR004927">
    <property type="entry name" value="MerB"/>
</dbReference>
<organism evidence="1 2">
    <name type="scientific">Candidatus Methanoperedens nitratireducens</name>
    <dbReference type="NCBI Taxonomy" id="1392998"/>
    <lineage>
        <taxon>Archaea</taxon>
        <taxon>Methanobacteriati</taxon>
        <taxon>Methanobacteriota</taxon>
        <taxon>Stenosarchaea group</taxon>
        <taxon>Methanomicrobia</taxon>
        <taxon>Methanosarcinales</taxon>
        <taxon>ANME-2 cluster</taxon>
        <taxon>Candidatus Methanoperedentaceae</taxon>
        <taxon>Candidatus Methanoperedens</taxon>
    </lineage>
</organism>
<keyword evidence="2" id="KW-1185">Reference proteome</keyword>
<dbReference type="AlphaFoldDB" id="A0A284VM09"/>
<name>A0A284VM09_9EURY</name>
<dbReference type="InterPro" id="IPR053717">
    <property type="entry name" value="MerB_lyase_sf"/>
</dbReference>
<reference evidence="2" key="1">
    <citation type="submission" date="2017-06" db="EMBL/GenBank/DDBJ databases">
        <authorList>
            <person name="Cremers G."/>
        </authorList>
    </citation>
    <scope>NUCLEOTIDE SEQUENCE [LARGE SCALE GENOMIC DNA]</scope>
</reference>
<evidence type="ECO:0000313" key="1">
    <source>
        <dbReference type="EMBL" id="SNQ60294.1"/>
    </source>
</evidence>